<dbReference type="SMART" id="SM00271">
    <property type="entry name" value="DnaJ"/>
    <property type="match status" value="1"/>
</dbReference>
<comment type="caution">
    <text evidence="6">The sequence shown here is derived from an EMBL/GenBank/DDBJ whole genome shotgun (WGS) entry which is preliminary data.</text>
</comment>
<dbReference type="InterPro" id="IPR001623">
    <property type="entry name" value="DnaJ_domain"/>
</dbReference>
<feature type="compositionally biased region" description="Basic and acidic residues" evidence="4">
    <location>
        <begin position="275"/>
        <end position="358"/>
    </location>
</feature>
<accession>A0A1Q2YIY8</accession>
<evidence type="ECO:0000256" key="1">
    <source>
        <dbReference type="ARBA" id="ARBA00004496"/>
    </source>
</evidence>
<dbReference type="EMBL" id="BDGI01000125">
    <property type="protein sequence ID" value="GAV29518.1"/>
    <property type="molecule type" value="Genomic_DNA"/>
</dbReference>
<dbReference type="InterPro" id="IPR036869">
    <property type="entry name" value="J_dom_sf"/>
</dbReference>
<evidence type="ECO:0000256" key="2">
    <source>
        <dbReference type="ARBA" id="ARBA00022490"/>
    </source>
</evidence>
<dbReference type="InterPro" id="IPR044634">
    <property type="entry name" value="Zuotin/DnaJC2"/>
</dbReference>
<gene>
    <name evidence="6" type="ORF">PMKS-003019</name>
</gene>
<organism evidence="6 7">
    <name type="scientific">Pichia membranifaciens</name>
    <dbReference type="NCBI Taxonomy" id="4926"/>
    <lineage>
        <taxon>Eukaryota</taxon>
        <taxon>Fungi</taxon>
        <taxon>Dikarya</taxon>
        <taxon>Ascomycota</taxon>
        <taxon>Saccharomycotina</taxon>
        <taxon>Pichiomycetes</taxon>
        <taxon>Pichiales</taxon>
        <taxon>Pichiaceae</taxon>
        <taxon>Pichia</taxon>
    </lineage>
</organism>
<dbReference type="Pfam" id="PF26185">
    <property type="entry name" value="Zuotin_N"/>
    <property type="match status" value="1"/>
</dbReference>
<dbReference type="Gene3D" id="1.10.287.110">
    <property type="entry name" value="DnaJ domain"/>
    <property type="match status" value="1"/>
</dbReference>
<keyword evidence="2" id="KW-0963">Cytoplasm</keyword>
<dbReference type="GO" id="GO:0030544">
    <property type="term" value="F:Hsp70 protein binding"/>
    <property type="evidence" value="ECO:0007669"/>
    <property type="project" value="InterPro"/>
</dbReference>
<dbReference type="SUPFAM" id="SSF46565">
    <property type="entry name" value="Chaperone J-domain"/>
    <property type="match status" value="1"/>
</dbReference>
<reference evidence="6 7" key="1">
    <citation type="submission" date="2016-08" db="EMBL/GenBank/DDBJ databases">
        <title>Whole genome shotgun sequence of Pichia membranifaciens KS47-1.</title>
        <authorList>
            <person name="Konishi M."/>
            <person name="Ishida M."/>
            <person name="Arakawa T."/>
            <person name="Kato Y."/>
            <person name="Horiuchi J."/>
        </authorList>
    </citation>
    <scope>NUCLEOTIDE SEQUENCE [LARGE SCALE GENOMIC DNA]</scope>
    <source>
        <strain evidence="6 7">KS47-1</strain>
    </source>
</reference>
<dbReference type="InterPro" id="IPR032003">
    <property type="entry name" value="RAC_head"/>
</dbReference>
<dbReference type="PROSITE" id="PS50076">
    <property type="entry name" value="DNAJ_2"/>
    <property type="match status" value="1"/>
</dbReference>
<feature type="compositionally biased region" description="Basic residues" evidence="4">
    <location>
        <begin position="258"/>
        <end position="274"/>
    </location>
</feature>
<evidence type="ECO:0000256" key="4">
    <source>
        <dbReference type="SAM" id="MobiDB-lite"/>
    </source>
</evidence>
<dbReference type="Pfam" id="PF00226">
    <property type="entry name" value="DnaJ"/>
    <property type="match status" value="1"/>
</dbReference>
<evidence type="ECO:0000259" key="5">
    <source>
        <dbReference type="PROSITE" id="PS50076"/>
    </source>
</evidence>
<comment type="subcellular location">
    <subcellularLocation>
        <location evidence="1">Cytoplasm</location>
    </subcellularLocation>
</comment>
<dbReference type="InterPro" id="IPR058871">
    <property type="entry name" value="Zuotin_N"/>
</dbReference>
<dbReference type="InterPro" id="IPR042569">
    <property type="entry name" value="RAC_head_sf"/>
</dbReference>
<evidence type="ECO:0000313" key="7">
    <source>
        <dbReference type="Proteomes" id="UP000186136"/>
    </source>
</evidence>
<dbReference type="Gene3D" id="1.10.8.840">
    <property type="entry name" value="Ribosome-associated complex head domain"/>
    <property type="match status" value="1"/>
</dbReference>
<dbReference type="AlphaFoldDB" id="A0A1Q2YIY8"/>
<evidence type="ECO:0000313" key="6">
    <source>
        <dbReference type="EMBL" id="GAV29518.1"/>
    </source>
</evidence>
<proteinExistence type="predicted"/>
<dbReference type="InterPro" id="IPR054076">
    <property type="entry name" value="ZUO1-like_ZHD"/>
</dbReference>
<dbReference type="InterPro" id="IPR018253">
    <property type="entry name" value="DnaJ_domain_CS"/>
</dbReference>
<sequence length="442" mass="49771">MALLPWPYLRLDISAAINIKLKMSFTAAASYTAAVKRPVEPVGPYFLAHATRTLKGHSWSEYEQIEASKNVVNVEERDADEDLFDAEISDPELLSHDPRDWKSCDLYAALGLSKLRVNATPDQIVKAHRKAVLQHHPDKKSSAGGNLDQDGFFKIIQKAFETLLDPVKRRQFDSVDESAEVAPPANKCATEEEFYAAWAPVFVAESRFSNKQPAPQLGDSNSTKEEVESFYKFWNNLDSWRSFEWLDEDVPDDTSNRDHKRYIEKKNNNSRKKKKNDDNKRLSDLVKRAQAEDPRIKKFKEDEKAEKARKKWEREAGSRKAEEEAKAKAEAEAKAKAEAEALAKAEKENQKKSKEAAKNAKKKNKRTIRGAAKDNEYFGDAGQQSVIDADIDLLIESFDDVLLAEVAGKLKDAKADTAKQIFIDAGAQQLAAGKVSSLSYFK</sequence>
<dbReference type="PANTHER" id="PTHR43999">
    <property type="entry name" value="DNAJ HOMOLOG SUBFAMILY C MEMBER 2"/>
    <property type="match status" value="1"/>
</dbReference>
<dbReference type="Pfam" id="PF16717">
    <property type="entry name" value="RAC_head"/>
    <property type="match status" value="1"/>
</dbReference>
<protein>
    <recommendedName>
        <fullName evidence="5">J domain-containing protein</fullName>
    </recommendedName>
</protein>
<dbReference type="Proteomes" id="UP000186136">
    <property type="component" value="Unassembled WGS sequence"/>
</dbReference>
<evidence type="ECO:0000256" key="3">
    <source>
        <dbReference type="ARBA" id="ARBA00023186"/>
    </source>
</evidence>
<dbReference type="PROSITE" id="PS00636">
    <property type="entry name" value="DNAJ_1"/>
    <property type="match status" value="1"/>
</dbReference>
<dbReference type="GO" id="GO:0006450">
    <property type="term" value="P:regulation of translational fidelity"/>
    <property type="evidence" value="ECO:0007669"/>
    <property type="project" value="InterPro"/>
</dbReference>
<keyword evidence="3" id="KW-0143">Chaperone</keyword>
<dbReference type="GO" id="GO:0051083">
    <property type="term" value="P:'de novo' cotranslational protein folding"/>
    <property type="evidence" value="ECO:0007669"/>
    <property type="project" value="InterPro"/>
</dbReference>
<dbReference type="Pfam" id="PF21884">
    <property type="entry name" value="ZUO1-like_ZHD"/>
    <property type="match status" value="1"/>
</dbReference>
<dbReference type="CDD" id="cd06257">
    <property type="entry name" value="DnaJ"/>
    <property type="match status" value="1"/>
</dbReference>
<feature type="compositionally biased region" description="Basic residues" evidence="4">
    <location>
        <begin position="359"/>
        <end position="368"/>
    </location>
</feature>
<feature type="region of interest" description="Disordered" evidence="4">
    <location>
        <begin position="248"/>
        <end position="369"/>
    </location>
</feature>
<name>A0A1Q2YIY8_9ASCO</name>
<feature type="domain" description="J" evidence="5">
    <location>
        <begin position="105"/>
        <end position="176"/>
    </location>
</feature>
<dbReference type="PANTHER" id="PTHR43999:SF1">
    <property type="entry name" value="DNAJ HOMOLOG SUBFAMILY C MEMBER 2"/>
    <property type="match status" value="1"/>
</dbReference>
<dbReference type="GO" id="GO:0005829">
    <property type="term" value="C:cytosol"/>
    <property type="evidence" value="ECO:0007669"/>
    <property type="project" value="TreeGrafter"/>
</dbReference>
<dbReference type="CDD" id="cd23953">
    <property type="entry name" value="zuotin_NTD"/>
    <property type="match status" value="1"/>
</dbReference>
<dbReference type="OrthoDB" id="1690618at2759"/>
<dbReference type="GO" id="GO:0043022">
    <property type="term" value="F:ribosome binding"/>
    <property type="evidence" value="ECO:0007669"/>
    <property type="project" value="InterPro"/>
</dbReference>
<keyword evidence="7" id="KW-1185">Reference proteome</keyword>